<dbReference type="KEGG" id="rarg:115738762"/>
<dbReference type="PANTHER" id="PTHR34779">
    <property type="entry name" value="OS09G0542900 PROTEIN"/>
    <property type="match status" value="1"/>
</dbReference>
<feature type="compositionally biased region" description="Basic and acidic residues" evidence="1">
    <location>
        <begin position="131"/>
        <end position="149"/>
    </location>
</feature>
<evidence type="ECO:0000313" key="3">
    <source>
        <dbReference type="RefSeq" id="XP_030527346.2"/>
    </source>
</evidence>
<evidence type="ECO:0000313" key="2">
    <source>
        <dbReference type="Proteomes" id="UP000827889"/>
    </source>
</evidence>
<dbReference type="Proteomes" id="UP000827889">
    <property type="component" value="Chromosome 2"/>
</dbReference>
<feature type="region of interest" description="Disordered" evidence="1">
    <location>
        <begin position="27"/>
        <end position="50"/>
    </location>
</feature>
<sequence>MEKSQAKPKSKKVLKFLPRTASSVSFFRNPPFSPGRDKRSSYSSELVNSTKCRLRSHVGKGFSGPLVSLIPNEARAASKNDRGFDVNEPTSPKVSCMGQIKHKHKTKKSQSPSADKRSSFSSSTSSSYNKLNRDADKPPRQSNSRELKKQSSTLKRLFSRARGGNKKKGSDASGNNCRKPPLLPDRAPSLSQMERFASGRDAQASFDWSAEFGPVLDADHRDYYHYYSDEERRESDQEEEEEVIIPFSAPIPAAGGGGGRVNPQPRKEINLWKRRTMAPPRPLQLHQPAMVRAN</sequence>
<evidence type="ECO:0000256" key="1">
    <source>
        <dbReference type="SAM" id="MobiDB-lite"/>
    </source>
</evidence>
<reference evidence="2" key="1">
    <citation type="submission" date="2025-05" db="UniProtKB">
        <authorList>
            <consortium name="RefSeq"/>
        </authorList>
    </citation>
    <scope>NUCLEOTIDE SEQUENCE [LARGE SCALE GENOMIC DNA]</scope>
</reference>
<accession>A0A8B8NXR8</accession>
<reference evidence="3" key="2">
    <citation type="submission" date="2025-08" db="UniProtKB">
        <authorList>
            <consortium name="RefSeq"/>
        </authorList>
    </citation>
    <scope>IDENTIFICATION</scope>
    <source>
        <tissue evidence="3">Leaf</tissue>
    </source>
</reference>
<name>A0A8B8NXR8_9MYRT</name>
<gene>
    <name evidence="3" type="primary">LOC115738762</name>
</gene>
<feature type="region of interest" description="Disordered" evidence="1">
    <location>
        <begin position="77"/>
        <end position="203"/>
    </location>
</feature>
<dbReference type="PANTHER" id="PTHR34779:SF1">
    <property type="entry name" value="OS09G0542900 PROTEIN"/>
    <property type="match status" value="1"/>
</dbReference>
<dbReference type="InterPro" id="IPR038796">
    <property type="entry name" value="At1g76070-like"/>
</dbReference>
<dbReference type="AlphaFoldDB" id="A0A8B8NXR8"/>
<dbReference type="RefSeq" id="XP_030527346.2">
    <property type="nucleotide sequence ID" value="XM_030671486.2"/>
</dbReference>
<protein>
    <submittedName>
        <fullName evidence="3">Uncharacterized protein At1g76070-like</fullName>
    </submittedName>
</protein>
<feature type="compositionally biased region" description="Polar residues" evidence="1">
    <location>
        <begin position="41"/>
        <end position="50"/>
    </location>
</feature>
<keyword evidence="2" id="KW-1185">Reference proteome</keyword>
<organism evidence="2 3">
    <name type="scientific">Rhodamnia argentea</name>
    <dbReference type="NCBI Taxonomy" id="178133"/>
    <lineage>
        <taxon>Eukaryota</taxon>
        <taxon>Viridiplantae</taxon>
        <taxon>Streptophyta</taxon>
        <taxon>Embryophyta</taxon>
        <taxon>Tracheophyta</taxon>
        <taxon>Spermatophyta</taxon>
        <taxon>Magnoliopsida</taxon>
        <taxon>eudicotyledons</taxon>
        <taxon>Gunneridae</taxon>
        <taxon>Pentapetalae</taxon>
        <taxon>rosids</taxon>
        <taxon>malvids</taxon>
        <taxon>Myrtales</taxon>
        <taxon>Myrtaceae</taxon>
        <taxon>Myrtoideae</taxon>
        <taxon>Myrteae</taxon>
        <taxon>Australasian group</taxon>
        <taxon>Rhodamnia</taxon>
    </lineage>
</organism>
<feature type="region of interest" description="Disordered" evidence="1">
    <location>
        <begin position="247"/>
        <end position="294"/>
    </location>
</feature>
<proteinExistence type="predicted"/>
<dbReference type="GeneID" id="115738762"/>
<feature type="compositionally biased region" description="Basic residues" evidence="1">
    <location>
        <begin position="157"/>
        <end position="167"/>
    </location>
</feature>